<keyword evidence="10 11" id="KW-0472">Membrane</keyword>
<keyword evidence="14" id="KW-1185">Reference proteome</keyword>
<evidence type="ECO:0000256" key="3">
    <source>
        <dbReference type="ARBA" id="ARBA00022679"/>
    </source>
</evidence>
<keyword evidence="5" id="KW-0547">Nucleotide-binding</keyword>
<feature type="domain" description="Sensor protein KdpD transmembrane" evidence="12">
    <location>
        <begin position="21"/>
        <end position="125"/>
    </location>
</feature>
<evidence type="ECO:0000256" key="9">
    <source>
        <dbReference type="ARBA" id="ARBA00023012"/>
    </source>
</evidence>
<dbReference type="GO" id="GO:0016020">
    <property type="term" value="C:membrane"/>
    <property type="evidence" value="ECO:0007669"/>
    <property type="project" value="UniProtKB-SubCell"/>
</dbReference>
<feature type="transmembrane region" description="Helical" evidence="11">
    <location>
        <begin position="12"/>
        <end position="34"/>
    </location>
</feature>
<feature type="transmembrane region" description="Helical" evidence="11">
    <location>
        <begin position="40"/>
        <end position="59"/>
    </location>
</feature>
<sequence>MVVERRTGPVPAGWLPAIRVAAALVPLAVSALLATVRDSVTPATTVLVLVLVVVGAAATGDRVSGLLAAVSAAVWFDFFLTQPYLRFTISDADDVEATVLLLLISGAVTETALWGSRQHTRAARRAGYLEGVLGAARAVAEGEAPTSTVVDVVARHITEVLGADTCRFVDGPPRDARIAVLDHDGVVTRNGAAVDVERVGLPTDEYVAVLVQRGPAVAGHFLVSATDRHSYPSREDRRIAVLLADQVAVALGPT</sequence>
<evidence type="ECO:0000256" key="10">
    <source>
        <dbReference type="ARBA" id="ARBA00023136"/>
    </source>
</evidence>
<name>A0A4V1XYM0_9ACTN</name>
<dbReference type="InterPro" id="IPR029016">
    <property type="entry name" value="GAF-like_dom_sf"/>
</dbReference>
<proteinExistence type="predicted"/>
<gene>
    <name evidence="13" type="ORF">EKO23_18350</name>
</gene>
<accession>A0A4V1XYM0</accession>
<dbReference type="Gene3D" id="3.30.450.40">
    <property type="match status" value="1"/>
</dbReference>
<evidence type="ECO:0000259" key="12">
    <source>
        <dbReference type="Pfam" id="PF13493"/>
    </source>
</evidence>
<feature type="transmembrane region" description="Helical" evidence="11">
    <location>
        <begin position="66"/>
        <end position="85"/>
    </location>
</feature>
<keyword evidence="9" id="KW-0902">Two-component regulatory system</keyword>
<feature type="transmembrane region" description="Helical" evidence="11">
    <location>
        <begin position="97"/>
        <end position="115"/>
    </location>
</feature>
<dbReference type="InterPro" id="IPR025201">
    <property type="entry name" value="KdpD_TM"/>
</dbReference>
<organism evidence="13 14">
    <name type="scientific">Nocardioides guangzhouensis</name>
    <dbReference type="NCBI Taxonomy" id="2497878"/>
    <lineage>
        <taxon>Bacteria</taxon>
        <taxon>Bacillati</taxon>
        <taxon>Actinomycetota</taxon>
        <taxon>Actinomycetes</taxon>
        <taxon>Propionibacteriales</taxon>
        <taxon>Nocardioidaceae</taxon>
        <taxon>Nocardioides</taxon>
    </lineage>
</organism>
<dbReference type="InterPro" id="IPR038318">
    <property type="entry name" value="KdpD_sf"/>
</dbReference>
<evidence type="ECO:0000313" key="14">
    <source>
        <dbReference type="Proteomes" id="UP000295198"/>
    </source>
</evidence>
<evidence type="ECO:0000256" key="5">
    <source>
        <dbReference type="ARBA" id="ARBA00022741"/>
    </source>
</evidence>
<comment type="caution">
    <text evidence="13">The sequence shown here is derived from an EMBL/GenBank/DDBJ whole genome shotgun (WGS) entry which is preliminary data.</text>
</comment>
<evidence type="ECO:0000256" key="7">
    <source>
        <dbReference type="ARBA" id="ARBA00022840"/>
    </source>
</evidence>
<keyword evidence="2" id="KW-0597">Phosphoprotein</keyword>
<evidence type="ECO:0000256" key="2">
    <source>
        <dbReference type="ARBA" id="ARBA00022553"/>
    </source>
</evidence>
<keyword evidence="7" id="KW-0067">ATP-binding</keyword>
<keyword evidence="8 11" id="KW-1133">Transmembrane helix</keyword>
<evidence type="ECO:0000256" key="11">
    <source>
        <dbReference type="SAM" id="Phobius"/>
    </source>
</evidence>
<dbReference type="Pfam" id="PF13493">
    <property type="entry name" value="DUF4118"/>
    <property type="match status" value="1"/>
</dbReference>
<dbReference type="GO" id="GO:0000160">
    <property type="term" value="P:phosphorelay signal transduction system"/>
    <property type="evidence" value="ECO:0007669"/>
    <property type="project" value="UniProtKB-KW"/>
</dbReference>
<dbReference type="AlphaFoldDB" id="A0A4V1XYM0"/>
<reference evidence="13 14" key="1">
    <citation type="submission" date="2019-01" db="EMBL/GenBank/DDBJ databases">
        <title>Nocardioides guangzhouensis sp. nov., an actinobacterium isolated from soil.</title>
        <authorList>
            <person name="Fu Y."/>
            <person name="Cai Y."/>
            <person name="Lin Z."/>
            <person name="Chen P."/>
        </authorList>
    </citation>
    <scope>NUCLEOTIDE SEQUENCE [LARGE SCALE GENOMIC DNA]</scope>
    <source>
        <strain evidence="13 14">130</strain>
    </source>
</reference>
<evidence type="ECO:0000313" key="13">
    <source>
        <dbReference type="EMBL" id="RYP83719.1"/>
    </source>
</evidence>
<dbReference type="EMBL" id="SDKM01000030">
    <property type="protein sequence ID" value="RYP83719.1"/>
    <property type="molecule type" value="Genomic_DNA"/>
</dbReference>
<keyword evidence="4 11" id="KW-0812">Transmembrane</keyword>
<evidence type="ECO:0000256" key="8">
    <source>
        <dbReference type="ARBA" id="ARBA00022989"/>
    </source>
</evidence>
<protein>
    <submittedName>
        <fullName evidence="13">PAS domain-containing sensor histidine kinase</fullName>
    </submittedName>
</protein>
<dbReference type="RefSeq" id="WP_134719582.1">
    <property type="nucleotide sequence ID" value="NZ_SDKM01000030.1"/>
</dbReference>
<evidence type="ECO:0000256" key="4">
    <source>
        <dbReference type="ARBA" id="ARBA00022692"/>
    </source>
</evidence>
<comment type="subcellular location">
    <subcellularLocation>
        <location evidence="1">Membrane</location>
        <topology evidence="1">Multi-pass membrane protein</topology>
    </subcellularLocation>
</comment>
<dbReference type="Proteomes" id="UP000295198">
    <property type="component" value="Unassembled WGS sequence"/>
</dbReference>
<keyword evidence="6 13" id="KW-0418">Kinase</keyword>
<keyword evidence="3" id="KW-0808">Transferase</keyword>
<dbReference type="Gene3D" id="1.20.120.620">
    <property type="entry name" value="Backbone structure of the membrane domain of e. Coli histidine kinase receptor kdpd"/>
    <property type="match status" value="1"/>
</dbReference>
<evidence type="ECO:0000256" key="1">
    <source>
        <dbReference type="ARBA" id="ARBA00004141"/>
    </source>
</evidence>
<evidence type="ECO:0000256" key="6">
    <source>
        <dbReference type="ARBA" id="ARBA00022777"/>
    </source>
</evidence>
<dbReference type="GO" id="GO:0016301">
    <property type="term" value="F:kinase activity"/>
    <property type="evidence" value="ECO:0007669"/>
    <property type="project" value="UniProtKB-KW"/>
</dbReference>
<dbReference type="OrthoDB" id="3696881at2"/>
<dbReference type="GO" id="GO:0005524">
    <property type="term" value="F:ATP binding"/>
    <property type="evidence" value="ECO:0007669"/>
    <property type="project" value="UniProtKB-KW"/>
</dbReference>